<dbReference type="InterPro" id="IPR033770">
    <property type="entry name" value="RRP44_S1"/>
</dbReference>
<dbReference type="AlphaFoldDB" id="A0A9W8AWS4"/>
<comment type="cofactor">
    <cofactor evidence="1">
        <name>Mg(2+)</name>
        <dbReference type="ChEBI" id="CHEBI:18420"/>
    </cofactor>
</comment>
<evidence type="ECO:0000256" key="9">
    <source>
        <dbReference type="ARBA" id="ARBA00022801"/>
    </source>
</evidence>
<dbReference type="OrthoDB" id="372421at2759"/>
<dbReference type="CDD" id="cd09862">
    <property type="entry name" value="PIN_Rrp44-like"/>
    <property type="match status" value="1"/>
</dbReference>
<dbReference type="GO" id="GO:0004519">
    <property type="term" value="F:endonuclease activity"/>
    <property type="evidence" value="ECO:0007669"/>
    <property type="project" value="UniProtKB-KW"/>
</dbReference>
<evidence type="ECO:0000256" key="16">
    <source>
        <dbReference type="SAM" id="MobiDB-lite"/>
    </source>
</evidence>
<dbReference type="GO" id="GO:0016075">
    <property type="term" value="P:rRNA catabolic process"/>
    <property type="evidence" value="ECO:0007669"/>
    <property type="project" value="TreeGrafter"/>
</dbReference>
<comment type="subcellular location">
    <subcellularLocation>
        <location evidence="2">Cytoplasm</location>
    </subcellularLocation>
    <subcellularLocation>
        <location evidence="3">Nucleus</location>
        <location evidence="3">Nucleolus</location>
    </subcellularLocation>
</comment>
<keyword evidence="11" id="KW-0269">Exonuclease</keyword>
<dbReference type="GO" id="GO:0071031">
    <property type="term" value="P:nuclear mRNA surveillance of mRNA 3'-end processing"/>
    <property type="evidence" value="ECO:0007669"/>
    <property type="project" value="TreeGrafter"/>
</dbReference>
<dbReference type="Gene3D" id="2.40.50.690">
    <property type="match status" value="1"/>
</dbReference>
<evidence type="ECO:0000256" key="10">
    <source>
        <dbReference type="ARBA" id="ARBA00022835"/>
    </source>
</evidence>
<dbReference type="InterPro" id="IPR002716">
    <property type="entry name" value="PIN_dom"/>
</dbReference>
<dbReference type="SUPFAM" id="SSF88723">
    <property type="entry name" value="PIN domain-like"/>
    <property type="match status" value="1"/>
</dbReference>
<evidence type="ECO:0000256" key="14">
    <source>
        <dbReference type="ARBA" id="ARBA00077930"/>
    </source>
</evidence>
<dbReference type="SUPFAM" id="SSF50249">
    <property type="entry name" value="Nucleic acid-binding proteins"/>
    <property type="match status" value="3"/>
</dbReference>
<keyword evidence="13" id="KW-0539">Nucleus</keyword>
<gene>
    <name evidence="19" type="primary">DIS3</name>
    <name evidence="19" type="ORF">IWQ62_000574</name>
</gene>
<dbReference type="InterPro" id="IPR022966">
    <property type="entry name" value="RNase_II/R_CS"/>
</dbReference>
<evidence type="ECO:0000313" key="20">
    <source>
        <dbReference type="Proteomes" id="UP001150925"/>
    </source>
</evidence>
<dbReference type="InterPro" id="IPR041505">
    <property type="entry name" value="Dis3_CSD2"/>
</dbReference>
<evidence type="ECO:0000313" key="19">
    <source>
        <dbReference type="EMBL" id="KAJ1969518.1"/>
    </source>
</evidence>
<dbReference type="GO" id="GO:0003723">
    <property type="term" value="F:RNA binding"/>
    <property type="evidence" value="ECO:0007669"/>
    <property type="project" value="UniProtKB-KW"/>
</dbReference>
<feature type="domain" description="RNB" evidence="18">
    <location>
        <begin position="493"/>
        <end position="825"/>
    </location>
</feature>
<reference evidence="19" key="1">
    <citation type="submission" date="2022-07" db="EMBL/GenBank/DDBJ databases">
        <title>Phylogenomic reconstructions and comparative analyses of Kickxellomycotina fungi.</title>
        <authorList>
            <person name="Reynolds N.K."/>
            <person name="Stajich J.E."/>
            <person name="Barry K."/>
            <person name="Grigoriev I.V."/>
            <person name="Crous P."/>
            <person name="Smith M.E."/>
        </authorList>
    </citation>
    <scope>NUCLEOTIDE SEQUENCE</scope>
    <source>
        <strain evidence="19">RSA 1196</strain>
    </source>
</reference>
<dbReference type="InterPro" id="IPR001900">
    <property type="entry name" value="RNase_II/R"/>
</dbReference>
<evidence type="ECO:0000256" key="6">
    <source>
        <dbReference type="ARBA" id="ARBA00022552"/>
    </source>
</evidence>
<feature type="region of interest" description="Disordered" evidence="16">
    <location>
        <begin position="1012"/>
        <end position="1034"/>
    </location>
</feature>
<evidence type="ECO:0000256" key="15">
    <source>
        <dbReference type="RuleBase" id="RU003901"/>
    </source>
</evidence>
<keyword evidence="8" id="KW-0255">Endonuclease</keyword>
<keyword evidence="12" id="KW-0694">RNA-binding</keyword>
<keyword evidence="5" id="KW-0963">Cytoplasm</keyword>
<evidence type="ECO:0000256" key="3">
    <source>
        <dbReference type="ARBA" id="ARBA00004604"/>
    </source>
</evidence>
<keyword evidence="7" id="KW-0540">Nuclease</keyword>
<dbReference type="InterPro" id="IPR029060">
    <property type="entry name" value="PIN-like_dom_sf"/>
</dbReference>
<keyword evidence="20" id="KW-1185">Reference proteome</keyword>
<dbReference type="Gene3D" id="3.40.50.1010">
    <property type="entry name" value="5'-nuclease"/>
    <property type="match status" value="1"/>
</dbReference>
<dbReference type="Pfam" id="PF00773">
    <property type="entry name" value="RNB"/>
    <property type="match status" value="1"/>
</dbReference>
<feature type="compositionally biased region" description="Acidic residues" evidence="16">
    <location>
        <begin position="319"/>
        <end position="332"/>
    </location>
</feature>
<keyword evidence="10" id="KW-0271">Exosome</keyword>
<dbReference type="GO" id="GO:0000176">
    <property type="term" value="C:nuclear exosome (RNase complex)"/>
    <property type="evidence" value="ECO:0007669"/>
    <property type="project" value="TreeGrafter"/>
</dbReference>
<feature type="region of interest" description="Disordered" evidence="16">
    <location>
        <begin position="316"/>
        <end position="360"/>
    </location>
</feature>
<dbReference type="InterPro" id="IPR012340">
    <property type="entry name" value="NA-bd_OB-fold"/>
</dbReference>
<evidence type="ECO:0000256" key="8">
    <source>
        <dbReference type="ARBA" id="ARBA00022759"/>
    </source>
</evidence>
<dbReference type="Proteomes" id="UP001150925">
    <property type="component" value="Unassembled WGS sequence"/>
</dbReference>
<accession>A0A9W8AWS4</accession>
<comment type="caution">
    <text evidence="19">The sequence shown here is derived from an EMBL/GenBank/DDBJ whole genome shotgun (WGS) entry which is preliminary data.</text>
</comment>
<dbReference type="GO" id="GO:0000177">
    <property type="term" value="C:cytoplasmic exosome (RNase complex)"/>
    <property type="evidence" value="ECO:0007669"/>
    <property type="project" value="TreeGrafter"/>
</dbReference>
<protein>
    <recommendedName>
        <fullName evidence="14">Ribosomal RNA-processing protein 44</fullName>
    </recommendedName>
</protein>
<keyword evidence="6" id="KW-0698">rRNA processing</keyword>
<dbReference type="Pfam" id="PF17216">
    <property type="entry name" value="Rrp44_CSD1"/>
    <property type="match status" value="1"/>
</dbReference>
<dbReference type="InterPro" id="IPR033771">
    <property type="entry name" value="Rrp44_CSD1"/>
</dbReference>
<name>A0A9W8AWS4_9FUNG</name>
<evidence type="ECO:0000256" key="4">
    <source>
        <dbReference type="ARBA" id="ARBA00005785"/>
    </source>
</evidence>
<dbReference type="FunFam" id="2.40.50.700:FF:000001">
    <property type="entry name" value="Exosome complex exonuclease exoribonuclease (Rrp44)"/>
    <property type="match status" value="1"/>
</dbReference>
<feature type="domain" description="PIN" evidence="17">
    <location>
        <begin position="77"/>
        <end position="193"/>
    </location>
</feature>
<proteinExistence type="inferred from homology"/>
<dbReference type="SMART" id="SM00670">
    <property type="entry name" value="PINc"/>
    <property type="match status" value="1"/>
</dbReference>
<feature type="compositionally biased region" description="Low complexity" evidence="16">
    <location>
        <begin position="342"/>
        <end position="357"/>
    </location>
</feature>
<dbReference type="GO" id="GO:0000175">
    <property type="term" value="F:3'-5'-RNA exonuclease activity"/>
    <property type="evidence" value="ECO:0007669"/>
    <property type="project" value="UniProtKB-ARBA"/>
</dbReference>
<evidence type="ECO:0000256" key="11">
    <source>
        <dbReference type="ARBA" id="ARBA00022839"/>
    </source>
</evidence>
<dbReference type="Pfam" id="PF13638">
    <property type="entry name" value="PIN_4"/>
    <property type="match status" value="1"/>
</dbReference>
<dbReference type="Pfam" id="PF17849">
    <property type="entry name" value="OB_Dis3"/>
    <property type="match status" value="1"/>
</dbReference>
<evidence type="ECO:0000256" key="12">
    <source>
        <dbReference type="ARBA" id="ARBA00022884"/>
    </source>
</evidence>
<dbReference type="Gene3D" id="2.40.50.140">
    <property type="entry name" value="Nucleic acid-binding proteins"/>
    <property type="match status" value="1"/>
</dbReference>
<evidence type="ECO:0000256" key="5">
    <source>
        <dbReference type="ARBA" id="ARBA00022490"/>
    </source>
</evidence>
<dbReference type="InterPro" id="IPR050180">
    <property type="entry name" value="RNR_Ribonuclease"/>
</dbReference>
<dbReference type="EMBL" id="JANBPY010000049">
    <property type="protein sequence ID" value="KAJ1969518.1"/>
    <property type="molecule type" value="Genomic_DNA"/>
</dbReference>
<evidence type="ECO:0000256" key="7">
    <source>
        <dbReference type="ARBA" id="ARBA00022722"/>
    </source>
</evidence>
<dbReference type="SMART" id="SM00955">
    <property type="entry name" value="RNB"/>
    <property type="match status" value="1"/>
</dbReference>
<dbReference type="PROSITE" id="PS01175">
    <property type="entry name" value="RIBONUCLEASE_II"/>
    <property type="match status" value="1"/>
</dbReference>
<dbReference type="Pfam" id="PF17215">
    <property type="entry name" value="Rrp44_S1"/>
    <property type="match status" value="1"/>
</dbReference>
<evidence type="ECO:0000256" key="13">
    <source>
        <dbReference type="ARBA" id="ARBA00023242"/>
    </source>
</evidence>
<sequence>MLRSKAFMKKTRKGNVVRVEREHYLRDDIVCSVDGCEQCDFTGSDTLLVTSASNKFTVSHPVLGRHPRQTARFTTPSLVVPDTNVLLNQIDIIEHPALKDVVILQTCLNELRNLSLPTYHRLRTVIQDPDRRFYVFSNEHHRDTFVDRLKDESPNDRNDRAIRRAVQWYADHLATLNPPVSALMLTDDADNRRKATEAGIPNSSVVDYFKELVEYPELLDMIAQVSLSHDAADRRVHYPEYVTKLQYQAGLKSNKYIQGSMNISHHNFLEGHIFGKVNGEERSIAILGRDHMNRAIQGDVVVVELLPKSEWQRTPTEILLDEEEVENDDDTPVEGQEKGKDSASAPVSSSDSSAMPAQPTGKVVGIVRRNWRAYCGHLDPKAGRSRTKQSGAQSILFLPMDSRIPRIKIRTRQVAQLLGQRVVVAIDSWPTNSKYPLGHFIKALGSAGDRTTETEVLLMEHDVPYQEFSRQVLADLPSEGDEWIVQDQHLHNRQDLRHLDVCSIDPPGCTDIDDALHCVLLPNGNYQVGVHIADVTHFVKPNTAMDKEAATRCTTVYLVDRRIDMLPALLGTNLCSLRSHVDRLAFSCIWELDTEANIVDVRFTKSVIRSRHSFTYDEAQSRIEDDALQDTVTLGIRNLNQLAKKLRARRMAKGALTLASPEVRFNLENDSQDPVDVELKELKDTNALVEEFMLLANISVAKQIYETFPDTSMLRRHPAPPPSNFELLAKSLNDCGFELNASSSKDLSNSLDRVVKPDNPYFNKLVRIMTTRCMMQAVYTCSGTVPEEEFWHYGLATPIYTHFTSPIRRYADVLVHRLLQACIDREAPYDPSILDKNRMKEQSDALNYRHRMAQQASRSSVELFTHLFFRHKKVLEEGHVIRVLKNGFSVLIPRYGIEGFVYASTRGSEAQKQAVLQYDPTSNTLHNPASDATIAIFSKVKVLITVEKESLEGTEHSTSTGDQPTLREKMQVHLVEPAIPELSVPVPADATVGSSNKLEVSSLPDGAVVVNDAGAQKGAKPCESTAPSKRRRIK</sequence>
<dbReference type="FunFam" id="3.40.50.1010:FF:000010">
    <property type="entry name" value="Exosome complex exonuclease DIS3"/>
    <property type="match status" value="1"/>
</dbReference>
<organism evidence="19 20">
    <name type="scientific">Dispira parvispora</name>
    <dbReference type="NCBI Taxonomy" id="1520584"/>
    <lineage>
        <taxon>Eukaryota</taxon>
        <taxon>Fungi</taxon>
        <taxon>Fungi incertae sedis</taxon>
        <taxon>Zoopagomycota</taxon>
        <taxon>Kickxellomycotina</taxon>
        <taxon>Dimargaritomycetes</taxon>
        <taxon>Dimargaritales</taxon>
        <taxon>Dimargaritaceae</taxon>
        <taxon>Dispira</taxon>
    </lineage>
</organism>
<dbReference type="Gene3D" id="2.40.50.700">
    <property type="match status" value="1"/>
</dbReference>
<dbReference type="GO" id="GO:0006364">
    <property type="term" value="P:rRNA processing"/>
    <property type="evidence" value="ECO:0007669"/>
    <property type="project" value="UniProtKB-KW"/>
</dbReference>
<dbReference type="GO" id="GO:0071034">
    <property type="term" value="P:CUT catabolic process"/>
    <property type="evidence" value="ECO:0007669"/>
    <property type="project" value="UniProtKB-ARBA"/>
</dbReference>
<dbReference type="GO" id="GO:0005730">
    <property type="term" value="C:nucleolus"/>
    <property type="evidence" value="ECO:0007669"/>
    <property type="project" value="UniProtKB-SubCell"/>
</dbReference>
<evidence type="ECO:0000256" key="1">
    <source>
        <dbReference type="ARBA" id="ARBA00001946"/>
    </source>
</evidence>
<keyword evidence="9" id="KW-0378">Hydrolase</keyword>
<evidence type="ECO:0000259" key="18">
    <source>
        <dbReference type="SMART" id="SM00955"/>
    </source>
</evidence>
<dbReference type="PANTHER" id="PTHR23355">
    <property type="entry name" value="RIBONUCLEASE"/>
    <property type="match status" value="1"/>
</dbReference>
<dbReference type="PANTHER" id="PTHR23355:SF35">
    <property type="entry name" value="EXOSOME COMPLEX EXONUCLEASE RRP44"/>
    <property type="match status" value="1"/>
</dbReference>
<evidence type="ECO:0000259" key="17">
    <source>
        <dbReference type="SMART" id="SM00670"/>
    </source>
</evidence>
<comment type="similarity">
    <text evidence="4 15">Belongs to the RNR ribonuclease family.</text>
</comment>
<evidence type="ECO:0000256" key="2">
    <source>
        <dbReference type="ARBA" id="ARBA00004496"/>
    </source>
</evidence>